<dbReference type="EMBL" id="MVGC01000010">
    <property type="protein sequence ID" value="RJE27041.1"/>
    <property type="molecule type" value="Genomic_DNA"/>
</dbReference>
<accession>A0A3A3ACK9</accession>
<evidence type="ECO:0000313" key="4">
    <source>
        <dbReference type="EMBL" id="RJE27041.1"/>
    </source>
</evidence>
<dbReference type="GO" id="GO:0004575">
    <property type="term" value="F:sucrose alpha-glucosidase activity"/>
    <property type="evidence" value="ECO:0007669"/>
    <property type="project" value="TreeGrafter"/>
</dbReference>
<keyword evidence="5" id="KW-1185">Reference proteome</keyword>
<comment type="caution">
    <text evidence="4">The sequence shown here is derived from an EMBL/GenBank/DDBJ whole genome shotgun (WGS) entry which is preliminary data.</text>
</comment>
<gene>
    <name evidence="4" type="ORF">PHISCL_00626</name>
</gene>
<dbReference type="PANTHER" id="PTHR10357:SF232">
    <property type="entry name" value="GLYCOSYL HYDROLASE FAMILY 13 CATALYTIC DOMAIN-CONTAINING PROTEIN"/>
    <property type="match status" value="1"/>
</dbReference>
<dbReference type="Proteomes" id="UP000266188">
    <property type="component" value="Unassembled WGS sequence"/>
</dbReference>
<dbReference type="GO" id="GO:0004556">
    <property type="term" value="F:alpha-amylase activity"/>
    <property type="evidence" value="ECO:0007669"/>
    <property type="project" value="TreeGrafter"/>
</dbReference>
<dbReference type="GO" id="GO:0004574">
    <property type="term" value="F:oligo-1,6-glucosidase activity"/>
    <property type="evidence" value="ECO:0007669"/>
    <property type="project" value="TreeGrafter"/>
</dbReference>
<evidence type="ECO:0000256" key="1">
    <source>
        <dbReference type="ARBA" id="ARBA00008061"/>
    </source>
</evidence>
<dbReference type="GO" id="GO:0005987">
    <property type="term" value="P:sucrose catabolic process"/>
    <property type="evidence" value="ECO:0007669"/>
    <property type="project" value="TreeGrafter"/>
</dbReference>
<organism evidence="4 5">
    <name type="scientific">Aspergillus sclerotialis</name>
    <dbReference type="NCBI Taxonomy" id="2070753"/>
    <lineage>
        <taxon>Eukaryota</taxon>
        <taxon>Fungi</taxon>
        <taxon>Dikarya</taxon>
        <taxon>Ascomycota</taxon>
        <taxon>Pezizomycotina</taxon>
        <taxon>Eurotiomycetes</taxon>
        <taxon>Eurotiomycetidae</taxon>
        <taxon>Eurotiales</taxon>
        <taxon>Aspergillaceae</taxon>
        <taxon>Aspergillus</taxon>
        <taxon>Aspergillus subgen. Polypaecilum</taxon>
    </lineage>
</organism>
<dbReference type="SMART" id="SM00642">
    <property type="entry name" value="Aamy"/>
    <property type="match status" value="1"/>
</dbReference>
<dbReference type="OrthoDB" id="1740265at2759"/>
<dbReference type="SUPFAM" id="SSF51445">
    <property type="entry name" value="(Trans)glycosidases"/>
    <property type="match status" value="1"/>
</dbReference>
<dbReference type="GO" id="GO:0000025">
    <property type="term" value="P:maltose catabolic process"/>
    <property type="evidence" value="ECO:0007669"/>
    <property type="project" value="TreeGrafter"/>
</dbReference>
<feature type="domain" description="Glycosyl hydrolase family 13 catalytic" evidence="3">
    <location>
        <begin position="34"/>
        <end position="193"/>
    </location>
</feature>
<protein>
    <submittedName>
        <fullName evidence="4">Aamy</fullName>
    </submittedName>
</protein>
<dbReference type="InterPro" id="IPR017853">
    <property type="entry name" value="GH"/>
</dbReference>
<dbReference type="Gene3D" id="3.20.20.80">
    <property type="entry name" value="Glycosidases"/>
    <property type="match status" value="1"/>
</dbReference>
<dbReference type="AlphaFoldDB" id="A0A3A3ACK9"/>
<reference evidence="5" key="1">
    <citation type="submission" date="2017-02" db="EMBL/GenBank/DDBJ databases">
        <authorList>
            <person name="Tafer H."/>
            <person name="Lopandic K."/>
        </authorList>
    </citation>
    <scope>NUCLEOTIDE SEQUENCE [LARGE SCALE GENOMIC DNA]</scope>
    <source>
        <strain evidence="5">CBS 366.77</strain>
    </source>
</reference>
<dbReference type="Gene3D" id="3.90.400.10">
    <property type="entry name" value="Oligo-1,6-glucosidase, Domain 2"/>
    <property type="match status" value="1"/>
</dbReference>
<dbReference type="Pfam" id="PF00128">
    <property type="entry name" value="Alpha-amylase"/>
    <property type="match status" value="1"/>
</dbReference>
<evidence type="ECO:0000313" key="5">
    <source>
        <dbReference type="Proteomes" id="UP000266188"/>
    </source>
</evidence>
<dbReference type="InterPro" id="IPR006047">
    <property type="entry name" value="GH13_cat_dom"/>
</dbReference>
<sequence>MDSSEKCEFDTTDDCGEVDSLDKLAWWQKASIYQVLVQSFQDTDGDGKGDIAGVIERLDYFVALGIDVVWISPIYESPMSDMGYDISNYHKVNPIFGTMEDVERLIREAHRRDLKIILDIALNHTASTCQLIIPKHEWFQTSRRARKDPSLGKRDWYFWSPGKLDEHGNRVPPNNWESTFSGMTLNYLVVNWLH</sequence>
<keyword evidence="2" id="KW-0462">Maltose metabolism</keyword>
<evidence type="ECO:0000259" key="3">
    <source>
        <dbReference type="SMART" id="SM00642"/>
    </source>
</evidence>
<dbReference type="InterPro" id="IPR045857">
    <property type="entry name" value="O16G_dom_2"/>
</dbReference>
<dbReference type="STRING" id="2070753.A0A3A3ACK9"/>
<dbReference type="GO" id="GO:0033934">
    <property type="term" value="F:glucan 1,4-alpha-maltotriohydrolase activity"/>
    <property type="evidence" value="ECO:0007669"/>
    <property type="project" value="TreeGrafter"/>
</dbReference>
<comment type="similarity">
    <text evidence="1">Belongs to the glycosyl hydrolase 13 family.</text>
</comment>
<evidence type="ECO:0000256" key="2">
    <source>
        <dbReference type="ARBA" id="ARBA00026248"/>
    </source>
</evidence>
<dbReference type="PANTHER" id="PTHR10357">
    <property type="entry name" value="ALPHA-AMYLASE FAMILY MEMBER"/>
    <property type="match status" value="1"/>
</dbReference>
<name>A0A3A3ACK9_9EURO</name>
<proteinExistence type="inferred from homology"/>